<dbReference type="EMBL" id="BMEY01000002">
    <property type="protein sequence ID" value="GGA65337.1"/>
    <property type="molecule type" value="Genomic_DNA"/>
</dbReference>
<gene>
    <name evidence="1" type="ORF">GCM10008025_06490</name>
</gene>
<proteinExistence type="predicted"/>
<name>A0A916RPT9_9BACI</name>
<dbReference type="RefSeq" id="WP_188383244.1">
    <property type="nucleotide sequence ID" value="NZ_BMEY01000002.1"/>
</dbReference>
<keyword evidence="2" id="KW-1185">Reference proteome</keyword>
<reference evidence="1" key="2">
    <citation type="submission" date="2020-09" db="EMBL/GenBank/DDBJ databases">
        <authorList>
            <person name="Sun Q."/>
            <person name="Zhou Y."/>
        </authorList>
    </citation>
    <scope>NUCLEOTIDE SEQUENCE</scope>
    <source>
        <strain evidence="1">CGMCC 1.12408</strain>
    </source>
</reference>
<accession>A0A916RPT9</accession>
<evidence type="ECO:0000313" key="2">
    <source>
        <dbReference type="Proteomes" id="UP000613512"/>
    </source>
</evidence>
<organism evidence="1 2">
    <name type="scientific">Ornithinibacillus halotolerans</name>
    <dbReference type="NCBI Taxonomy" id="1274357"/>
    <lineage>
        <taxon>Bacteria</taxon>
        <taxon>Bacillati</taxon>
        <taxon>Bacillota</taxon>
        <taxon>Bacilli</taxon>
        <taxon>Bacillales</taxon>
        <taxon>Bacillaceae</taxon>
        <taxon>Ornithinibacillus</taxon>
    </lineage>
</organism>
<evidence type="ECO:0000313" key="1">
    <source>
        <dbReference type="EMBL" id="GGA65337.1"/>
    </source>
</evidence>
<dbReference type="AlphaFoldDB" id="A0A916RPT9"/>
<reference evidence="1" key="1">
    <citation type="journal article" date="2014" name="Int. J. Syst. Evol. Microbiol.">
        <title>Complete genome sequence of Corynebacterium casei LMG S-19264T (=DSM 44701T), isolated from a smear-ripened cheese.</title>
        <authorList>
            <consortium name="US DOE Joint Genome Institute (JGI-PGF)"/>
            <person name="Walter F."/>
            <person name="Albersmeier A."/>
            <person name="Kalinowski J."/>
            <person name="Ruckert C."/>
        </authorList>
    </citation>
    <scope>NUCLEOTIDE SEQUENCE</scope>
    <source>
        <strain evidence="1">CGMCC 1.12408</strain>
    </source>
</reference>
<comment type="caution">
    <text evidence="1">The sequence shown here is derived from an EMBL/GenBank/DDBJ whole genome shotgun (WGS) entry which is preliminary data.</text>
</comment>
<sequence length="52" mass="6330">MDITDTRDNIKYPVADYKNLLEEDFIKEPYDGPFRKVRDYKVEIREYLVGEE</sequence>
<dbReference type="Proteomes" id="UP000613512">
    <property type="component" value="Unassembled WGS sequence"/>
</dbReference>
<protein>
    <submittedName>
        <fullName evidence="1">Uncharacterized protein</fullName>
    </submittedName>
</protein>